<keyword evidence="3 7" id="KW-0997">Cell inner membrane</keyword>
<evidence type="ECO:0000313" key="10">
    <source>
        <dbReference type="Proteomes" id="UP000244810"/>
    </source>
</evidence>
<comment type="similarity">
    <text evidence="7">Belongs to the TRAP transporter large permease family.</text>
</comment>
<comment type="caution">
    <text evidence="9">The sequence shown here is derived from an EMBL/GenBank/DDBJ whole genome shotgun (WGS) entry which is preliminary data.</text>
</comment>
<dbReference type="NCBIfam" id="TIGR00786">
    <property type="entry name" value="dctM"/>
    <property type="match status" value="1"/>
</dbReference>
<feature type="transmembrane region" description="Helical" evidence="7">
    <location>
        <begin position="217"/>
        <end position="238"/>
    </location>
</feature>
<accession>A0A2T7USE7</accession>
<evidence type="ECO:0000256" key="1">
    <source>
        <dbReference type="ARBA" id="ARBA00004429"/>
    </source>
</evidence>
<evidence type="ECO:0000256" key="4">
    <source>
        <dbReference type="ARBA" id="ARBA00022692"/>
    </source>
</evidence>
<feature type="transmembrane region" description="Helical" evidence="7">
    <location>
        <begin position="357"/>
        <end position="382"/>
    </location>
</feature>
<keyword evidence="7" id="KW-0813">Transport</keyword>
<keyword evidence="5 7" id="KW-1133">Transmembrane helix</keyword>
<feature type="transmembrane region" description="Helical" evidence="7">
    <location>
        <begin position="137"/>
        <end position="161"/>
    </location>
</feature>
<evidence type="ECO:0000256" key="6">
    <source>
        <dbReference type="ARBA" id="ARBA00023136"/>
    </source>
</evidence>
<dbReference type="GO" id="GO:0005886">
    <property type="term" value="C:plasma membrane"/>
    <property type="evidence" value="ECO:0007669"/>
    <property type="project" value="UniProtKB-SubCell"/>
</dbReference>
<comment type="caution">
    <text evidence="7">Lacks conserved residue(s) required for the propagation of feature annotation.</text>
</comment>
<dbReference type="InterPro" id="IPR010656">
    <property type="entry name" value="DctM"/>
</dbReference>
<dbReference type="OrthoDB" id="9790209at2"/>
<dbReference type="AlphaFoldDB" id="A0A2T7USE7"/>
<feature type="transmembrane region" description="Helical" evidence="7">
    <location>
        <begin position="402"/>
        <end position="431"/>
    </location>
</feature>
<feature type="transmembrane region" description="Helical" evidence="7">
    <location>
        <begin position="244"/>
        <end position="262"/>
    </location>
</feature>
<dbReference type="GO" id="GO:0022857">
    <property type="term" value="F:transmembrane transporter activity"/>
    <property type="evidence" value="ECO:0007669"/>
    <property type="project" value="UniProtKB-UniRule"/>
</dbReference>
<dbReference type="PIRSF" id="PIRSF006066">
    <property type="entry name" value="HI0050"/>
    <property type="match status" value="1"/>
</dbReference>
<feature type="transmembrane region" description="Helical" evidence="7">
    <location>
        <begin position="274"/>
        <end position="298"/>
    </location>
</feature>
<dbReference type="RefSeq" id="WP_107751035.1">
    <property type="nucleotide sequence ID" value="NZ_QBKF01000003.1"/>
</dbReference>
<gene>
    <name evidence="9" type="ORF">DDE23_09465</name>
</gene>
<feature type="transmembrane region" description="Helical" evidence="7">
    <location>
        <begin position="27"/>
        <end position="45"/>
    </location>
</feature>
<dbReference type="InterPro" id="IPR004681">
    <property type="entry name" value="TRAP_DctM"/>
</dbReference>
<dbReference type="PANTHER" id="PTHR33362:SF5">
    <property type="entry name" value="C4-DICARBOXYLATE TRAP TRANSPORTER LARGE PERMEASE PROTEIN DCTM"/>
    <property type="match status" value="1"/>
</dbReference>
<evidence type="ECO:0000256" key="5">
    <source>
        <dbReference type="ARBA" id="ARBA00022989"/>
    </source>
</evidence>
<comment type="function">
    <text evidence="7">Part of the tripartite ATP-independent periplasmic (TRAP) transport system.</text>
</comment>
<evidence type="ECO:0000256" key="7">
    <source>
        <dbReference type="RuleBase" id="RU369079"/>
    </source>
</evidence>
<evidence type="ECO:0000313" key="9">
    <source>
        <dbReference type="EMBL" id="PVE47663.1"/>
    </source>
</evidence>
<comment type="subcellular location">
    <subcellularLocation>
        <location evidence="1 7">Cell inner membrane</location>
        <topology evidence="1 7">Multi-pass membrane protein</topology>
    </subcellularLocation>
</comment>
<protein>
    <recommendedName>
        <fullName evidence="7">TRAP transporter large permease protein</fullName>
    </recommendedName>
</protein>
<feature type="transmembrane region" description="Helical" evidence="7">
    <location>
        <begin position="57"/>
        <end position="76"/>
    </location>
</feature>
<feature type="transmembrane region" description="Helical" evidence="7">
    <location>
        <begin position="173"/>
        <end position="197"/>
    </location>
</feature>
<evidence type="ECO:0000256" key="3">
    <source>
        <dbReference type="ARBA" id="ARBA00022519"/>
    </source>
</evidence>
<dbReference type="Pfam" id="PF06808">
    <property type="entry name" value="DctM"/>
    <property type="match status" value="1"/>
</dbReference>
<organism evidence="9 10">
    <name type="scientific">Pararhodobacter aggregans</name>
    <dbReference type="NCBI Taxonomy" id="404875"/>
    <lineage>
        <taxon>Bacteria</taxon>
        <taxon>Pseudomonadati</taxon>
        <taxon>Pseudomonadota</taxon>
        <taxon>Alphaproteobacteria</taxon>
        <taxon>Rhodobacterales</taxon>
        <taxon>Paracoccaceae</taxon>
        <taxon>Pararhodobacter</taxon>
    </lineage>
</organism>
<dbReference type="Proteomes" id="UP000244810">
    <property type="component" value="Unassembled WGS sequence"/>
</dbReference>
<keyword evidence="10" id="KW-1185">Reference proteome</keyword>
<evidence type="ECO:0000259" key="8">
    <source>
        <dbReference type="Pfam" id="PF06808"/>
    </source>
</evidence>
<evidence type="ECO:0000256" key="2">
    <source>
        <dbReference type="ARBA" id="ARBA00022475"/>
    </source>
</evidence>
<proteinExistence type="inferred from homology"/>
<comment type="subunit">
    <text evidence="7">The complex comprises the extracytoplasmic solute receptor protein and the two transmembrane proteins.</text>
</comment>
<dbReference type="EMBL" id="QDDR01000004">
    <property type="protein sequence ID" value="PVE47663.1"/>
    <property type="molecule type" value="Genomic_DNA"/>
</dbReference>
<feature type="domain" description="TRAP C4-dicarboxylate transport system permease DctM subunit" evidence="8">
    <location>
        <begin position="6"/>
        <end position="425"/>
    </location>
</feature>
<dbReference type="PANTHER" id="PTHR33362">
    <property type="entry name" value="SIALIC ACID TRAP TRANSPORTER PERMEASE PROTEIN SIAT-RELATED"/>
    <property type="match status" value="1"/>
</dbReference>
<reference evidence="9 10" key="1">
    <citation type="journal article" date="2011" name="Syst. Appl. Microbiol.">
        <title>Defluviimonas denitrificans gen. nov., sp. nov., and Pararhodobacter aggregans gen. nov., sp. nov., non-phototrophic Rhodobacteraceae from the biofilter of a marine aquaculture.</title>
        <authorList>
            <person name="Foesel B.U."/>
            <person name="Drake H.L."/>
            <person name="Schramm A."/>
        </authorList>
    </citation>
    <scope>NUCLEOTIDE SEQUENCE [LARGE SCALE GENOMIC DNA]</scope>
    <source>
        <strain evidence="9 10">D1-19</strain>
    </source>
</reference>
<feature type="transmembrane region" description="Helical" evidence="7">
    <location>
        <begin position="318"/>
        <end position="350"/>
    </location>
</feature>
<name>A0A2T7USE7_9RHOB</name>
<keyword evidence="4 7" id="KW-0812">Transmembrane</keyword>
<sequence length="435" mass="45488">MIGPVLLILLLLGLGFAASLHVGTTLGLMALIAGLIYIGPVWDFFGQIPWTTNSSVTMTVVPLFVLMGELLLRSGLTDDLYAALSRLVGRLPGGLLHSNILASGVFAAVSGSSLATATTIGAVALPTLKQHGYNERITLGSIAAGGTLGILIPPSLIMIVYGLVAQVSIGDLYIAGIVPGILMMVGFIAAILVLSLFGEKGERTITRYSLREKLAGLVNIVPIALLIGLVIGTIYLGVATATEAAAYGATGALVVALAKRRLSWPMLKEALLSTAMTTGMILFVVNAAFLLQFVLSFIGVPRALSQSILSFGLSSTELILVICVIFILLGMVMDGLPIVVAVVPIFLPLLQAQGIDLVWFGIIVVILIELGLITPPIGMNLFVLQGVRHRLYGAEAGKMTDIVIGVLPFIVSMLVVLGLVIAFPQVAMGLVGAMR</sequence>
<keyword evidence="6 7" id="KW-0472">Membrane</keyword>
<keyword evidence="2" id="KW-1003">Cell membrane</keyword>